<feature type="compositionally biased region" description="Low complexity" evidence="1">
    <location>
        <begin position="26"/>
        <end position="64"/>
    </location>
</feature>
<dbReference type="EMBL" id="AJWJ01000117">
    <property type="protein sequence ID" value="KAF2075052.1"/>
    <property type="molecule type" value="Genomic_DNA"/>
</dbReference>
<dbReference type="PANTHER" id="PTHR38737:SF1">
    <property type="entry name" value="ACTIN-FRAGMIN KINASE DDB_G0279609-RELATED"/>
    <property type="match status" value="1"/>
</dbReference>
<evidence type="ECO:0000256" key="1">
    <source>
        <dbReference type="SAM" id="MobiDB-lite"/>
    </source>
</evidence>
<accession>A0A8J4PWH7</accession>
<dbReference type="InterPro" id="IPR036940">
    <property type="entry name" value="PI3/4_kinase_cat_sf"/>
</dbReference>
<dbReference type="InterPro" id="IPR037469">
    <property type="entry name" value="Put_AFK"/>
</dbReference>
<dbReference type="CDD" id="cd05124">
    <property type="entry name" value="AFK"/>
    <property type="match status" value="1"/>
</dbReference>
<dbReference type="SUPFAM" id="SSF56112">
    <property type="entry name" value="Protein kinase-like (PK-like)"/>
    <property type="match status" value="1"/>
</dbReference>
<gene>
    <name evidence="3" type="ORF">CYY_003662</name>
</gene>
<reference evidence="3" key="1">
    <citation type="submission" date="2020-01" db="EMBL/GenBank/DDBJ databases">
        <title>Development of genomics and gene disruption for Polysphondylium violaceum indicates a role for the polyketide synthase stlB in stalk morphogenesis.</title>
        <authorList>
            <person name="Narita B."/>
            <person name="Kawabe Y."/>
            <person name="Kin K."/>
            <person name="Saito T."/>
            <person name="Gibbs R."/>
            <person name="Kuspa A."/>
            <person name="Muzny D."/>
            <person name="Queller D."/>
            <person name="Richards S."/>
            <person name="Strassman J."/>
            <person name="Sucgang R."/>
            <person name="Worley K."/>
            <person name="Schaap P."/>
        </authorList>
    </citation>
    <scope>NUCLEOTIDE SEQUENCE</scope>
    <source>
        <strain evidence="3">QSvi11</strain>
    </source>
</reference>
<organism evidence="3 4">
    <name type="scientific">Polysphondylium violaceum</name>
    <dbReference type="NCBI Taxonomy" id="133409"/>
    <lineage>
        <taxon>Eukaryota</taxon>
        <taxon>Amoebozoa</taxon>
        <taxon>Evosea</taxon>
        <taxon>Eumycetozoa</taxon>
        <taxon>Dictyostelia</taxon>
        <taxon>Dictyosteliales</taxon>
        <taxon>Dictyosteliaceae</taxon>
        <taxon>Polysphondylium</taxon>
    </lineage>
</organism>
<proteinExistence type="predicted"/>
<feature type="region of interest" description="Disordered" evidence="1">
    <location>
        <begin position="15"/>
        <end position="64"/>
    </location>
</feature>
<keyword evidence="4" id="KW-1185">Reference proteome</keyword>
<sequence length="410" mass="47067">MKTIKELKNKTSMFLDIKSSKDKDSSSSPASSASSTPKYKSNSNSRANSSDNLNNTNTSINNSTGSSPLCGADILKKNEKPKTLQYLPSNINNLVWERATSVEKISYGENTHFLVVTFQPNPLVEEYFQVLLKSSTSIGQEVYVSILESILKFPIPEMRLLEFSDEEYQEMSKSLTFLSDQNSNLNSFIKKELKKSFFLVMEYNPDGKTLKELNYKEYFTGTSGDKKLIQLGQIIAFDMFCNNWDRFPLIWDNNGNFSNILFYEQPIKNGWYFSLIDSNISCINNSSFTVGYHRYINRLKSLLYSIFKNPNMESNQVKKLRELICKTFEINLNESSGVLLQKGILQGVQLIVNTITLNILKDTKEKLQHLVKCDTDNIWKKSIDSIYLPFLMDVLDKFDEFESSNHNNKK</sequence>
<dbReference type="InterPro" id="IPR015275">
    <property type="entry name" value="Actin-fragmin_kin_cat_dom"/>
</dbReference>
<dbReference type="PANTHER" id="PTHR38737">
    <property type="entry name" value="ACTIN-FRAGMIN KINASE DDB_G0279609-RELATED"/>
    <property type="match status" value="1"/>
</dbReference>
<evidence type="ECO:0000259" key="2">
    <source>
        <dbReference type="Pfam" id="PF09192"/>
    </source>
</evidence>
<evidence type="ECO:0000313" key="4">
    <source>
        <dbReference type="Proteomes" id="UP000695562"/>
    </source>
</evidence>
<dbReference type="Gene3D" id="3.30.1010.10">
    <property type="entry name" value="Phosphatidylinositol 3-kinase Catalytic Subunit, Chain A, domain 4"/>
    <property type="match status" value="1"/>
</dbReference>
<evidence type="ECO:0000313" key="3">
    <source>
        <dbReference type="EMBL" id="KAF2075052.1"/>
    </source>
</evidence>
<dbReference type="OrthoDB" id="17745at2759"/>
<dbReference type="Gene3D" id="1.10.1070.11">
    <property type="entry name" value="Phosphatidylinositol 3-/4-kinase, catalytic domain"/>
    <property type="match status" value="1"/>
</dbReference>
<dbReference type="InterPro" id="IPR011009">
    <property type="entry name" value="Kinase-like_dom_sf"/>
</dbReference>
<dbReference type="Pfam" id="PF09192">
    <property type="entry name" value="Act-Frag_cataly"/>
    <property type="match status" value="1"/>
</dbReference>
<protein>
    <recommendedName>
        <fullName evidence="2">Actin-fragmin kinase catalytic domain-containing protein</fullName>
    </recommendedName>
</protein>
<dbReference type="Proteomes" id="UP000695562">
    <property type="component" value="Unassembled WGS sequence"/>
</dbReference>
<feature type="domain" description="Actin-fragmin kinase catalytic" evidence="2">
    <location>
        <begin position="88"/>
        <end position="348"/>
    </location>
</feature>
<comment type="caution">
    <text evidence="3">The sequence shown here is derived from an EMBL/GenBank/DDBJ whole genome shotgun (WGS) entry which is preliminary data.</text>
</comment>
<name>A0A8J4PWH7_9MYCE</name>
<dbReference type="AlphaFoldDB" id="A0A8J4PWH7"/>